<accession>A0ABT2NJ41</accession>
<keyword evidence="3" id="KW-1185">Reference proteome</keyword>
<dbReference type="InterPro" id="IPR036086">
    <property type="entry name" value="ParB/Sulfiredoxin_sf"/>
</dbReference>
<evidence type="ECO:0000313" key="3">
    <source>
        <dbReference type="Proteomes" id="UP001205601"/>
    </source>
</evidence>
<proteinExistence type="predicted"/>
<comment type="caution">
    <text evidence="2">The sequence shown here is derived from an EMBL/GenBank/DDBJ whole genome shotgun (WGS) entry which is preliminary data.</text>
</comment>
<protein>
    <recommendedName>
        <fullName evidence="1">ParB-like N-terminal domain-containing protein</fullName>
    </recommendedName>
</protein>
<reference evidence="3" key="1">
    <citation type="submission" date="2023-07" db="EMBL/GenBank/DDBJ databases">
        <title>Defluviimonas sediminis sp. nov., isolated from mangrove sediment.</title>
        <authorList>
            <person name="Liu L."/>
            <person name="Li J."/>
            <person name="Huang Y."/>
            <person name="Pan J."/>
            <person name="Li M."/>
        </authorList>
    </citation>
    <scope>NUCLEOTIDE SEQUENCE [LARGE SCALE GENOMIC DNA]</scope>
    <source>
        <strain evidence="3">FT324</strain>
    </source>
</reference>
<gene>
    <name evidence="2" type="ORF">N5I32_05345</name>
</gene>
<dbReference type="Proteomes" id="UP001205601">
    <property type="component" value="Unassembled WGS sequence"/>
</dbReference>
<dbReference type="RefSeq" id="WP_261494365.1">
    <property type="nucleotide sequence ID" value="NZ_JAOCQF010000001.1"/>
</dbReference>
<evidence type="ECO:0000259" key="1">
    <source>
        <dbReference type="SMART" id="SM00470"/>
    </source>
</evidence>
<dbReference type="EMBL" id="JAOCQF010000001">
    <property type="protein sequence ID" value="MCT8328938.1"/>
    <property type="molecule type" value="Genomic_DNA"/>
</dbReference>
<dbReference type="SMART" id="SM00470">
    <property type="entry name" value="ParB"/>
    <property type="match status" value="1"/>
</dbReference>
<name>A0ABT2NJ41_9RHOB</name>
<sequence length="253" mass="28642">MTTKKKGGLPRPAPRKVPIERVLTDEDTFQPRGGGLNEAHVSTLLDVLKHGSEFDPLALWEDPDTGKLTVADGHHRLEAHRRHGKARHIHALVYRCDARTALLIPIQDNAKARLPLTYDDRANWAWRLTVEGEQSKAAVVAACGLSDGTVAQMRRVRRELAERGEDAPRTWWEAQTMHKGDDRQEWTEEQRDEWRQGLVNKAHRQYGAALTDLIRRSPEAAAELLDRCGGRLLPSVIDHLGYTRADDEEDAFF</sequence>
<evidence type="ECO:0000313" key="2">
    <source>
        <dbReference type="EMBL" id="MCT8328938.1"/>
    </source>
</evidence>
<dbReference type="SUPFAM" id="SSF110849">
    <property type="entry name" value="ParB/Sulfiredoxin"/>
    <property type="match status" value="1"/>
</dbReference>
<feature type="domain" description="ParB-like N-terminal" evidence="1">
    <location>
        <begin position="15"/>
        <end position="110"/>
    </location>
</feature>
<dbReference type="InterPro" id="IPR003115">
    <property type="entry name" value="ParB_N"/>
</dbReference>
<organism evidence="2 3">
    <name type="scientific">Albidovulum sediminis</name>
    <dbReference type="NCBI Taxonomy" id="3066345"/>
    <lineage>
        <taxon>Bacteria</taxon>
        <taxon>Pseudomonadati</taxon>
        <taxon>Pseudomonadota</taxon>
        <taxon>Alphaproteobacteria</taxon>
        <taxon>Rhodobacterales</taxon>
        <taxon>Paracoccaceae</taxon>
        <taxon>Albidovulum</taxon>
    </lineage>
</organism>